<evidence type="ECO:0000256" key="2">
    <source>
        <dbReference type="ARBA" id="ARBA00022670"/>
    </source>
</evidence>
<keyword evidence="4" id="KW-0788">Thiol protease</keyword>
<feature type="signal peptide" evidence="6">
    <location>
        <begin position="1"/>
        <end position="36"/>
    </location>
</feature>
<keyword evidence="3" id="KW-0378">Hydrolase</keyword>
<evidence type="ECO:0000256" key="3">
    <source>
        <dbReference type="ARBA" id="ARBA00022801"/>
    </source>
</evidence>
<organism evidence="8 9">
    <name type="scientific">Kitasatospora saccharophila</name>
    <dbReference type="NCBI Taxonomy" id="407973"/>
    <lineage>
        <taxon>Bacteria</taxon>
        <taxon>Bacillati</taxon>
        <taxon>Actinomycetota</taxon>
        <taxon>Actinomycetes</taxon>
        <taxon>Kitasatosporales</taxon>
        <taxon>Streptomycetaceae</taxon>
        <taxon>Kitasatospora</taxon>
    </lineage>
</organism>
<dbReference type="PROSITE" id="PS51935">
    <property type="entry name" value="NLPC_P60"/>
    <property type="match status" value="1"/>
</dbReference>
<feature type="region of interest" description="Disordered" evidence="5">
    <location>
        <begin position="72"/>
        <end position="100"/>
    </location>
</feature>
<comment type="caution">
    <text evidence="8">The sequence shown here is derived from an EMBL/GenBank/DDBJ whole genome shotgun (WGS) entry which is preliminary data.</text>
</comment>
<evidence type="ECO:0000259" key="7">
    <source>
        <dbReference type="PROSITE" id="PS51935"/>
    </source>
</evidence>
<evidence type="ECO:0000256" key="5">
    <source>
        <dbReference type="SAM" id="MobiDB-lite"/>
    </source>
</evidence>
<keyword evidence="6" id="KW-0732">Signal</keyword>
<sequence>MPRRLLPSFPALPTFPGLLLAAAALLSLLPAASAPAVGAPAVGAPVAGAPAVDAPAVGAVANVPGYAAARPAVARPADDPPQPDYPSADDVARAHADADAKAADAGAVETALAAARDELERAGQAAEQAVEAYNGALVRLSRAEAAAKAAAARSATAETARAEAADRAAGLLAEIYRQGASPQLSAINALLDSHGTASLSGRAAAIGIAGAQTRQILDDATATAKAAARAAAEARTAEAAARTAAGTVRTAKEQAQQRVTEQQARVAATATRREKLLAELATARNTTVELERQRQEALDAIAAREAEEAARRAQAEAEAAAAAAAESARHHAAPQRESAWSAGGSEAALAFARSVIGLPYIWGGEGPQGYDCSGLTMMAWRRGGKQLTHFAADQYAESTPVGYAQLRPGDLVFWTKTGRAADIYHVAIYLGDDQMIEAPRPGTAIKQASLWIMGRPDFYARP</sequence>
<dbReference type="Pfam" id="PF00877">
    <property type="entry name" value="NLPC_P60"/>
    <property type="match status" value="1"/>
</dbReference>
<dbReference type="EMBL" id="BAAANS010000068">
    <property type="protein sequence ID" value="GAA2119536.1"/>
    <property type="molecule type" value="Genomic_DNA"/>
</dbReference>
<proteinExistence type="inferred from homology"/>
<dbReference type="Gene3D" id="3.90.1720.10">
    <property type="entry name" value="endopeptidase domain like (from Nostoc punctiforme)"/>
    <property type="match status" value="1"/>
</dbReference>
<feature type="compositionally biased region" description="Basic and acidic residues" evidence="5">
    <location>
        <begin position="90"/>
        <end position="100"/>
    </location>
</feature>
<reference evidence="8 9" key="1">
    <citation type="journal article" date="2019" name="Int. J. Syst. Evol. Microbiol.">
        <title>The Global Catalogue of Microorganisms (GCM) 10K type strain sequencing project: providing services to taxonomists for standard genome sequencing and annotation.</title>
        <authorList>
            <consortium name="The Broad Institute Genomics Platform"/>
            <consortium name="The Broad Institute Genome Sequencing Center for Infectious Disease"/>
            <person name="Wu L."/>
            <person name="Ma J."/>
        </authorList>
    </citation>
    <scope>NUCLEOTIDE SEQUENCE [LARGE SCALE GENOMIC DNA]</scope>
    <source>
        <strain evidence="8 9">JCM 14559</strain>
    </source>
</reference>
<evidence type="ECO:0000256" key="1">
    <source>
        <dbReference type="ARBA" id="ARBA00007074"/>
    </source>
</evidence>
<dbReference type="InterPro" id="IPR000064">
    <property type="entry name" value="NLP_P60_dom"/>
</dbReference>
<dbReference type="Proteomes" id="UP001500897">
    <property type="component" value="Unassembled WGS sequence"/>
</dbReference>
<evidence type="ECO:0000313" key="8">
    <source>
        <dbReference type="EMBL" id="GAA2119536.1"/>
    </source>
</evidence>
<accession>A0ABN2Y109</accession>
<keyword evidence="9" id="KW-1185">Reference proteome</keyword>
<protein>
    <recommendedName>
        <fullName evidence="7">NlpC/P60 domain-containing protein</fullName>
    </recommendedName>
</protein>
<dbReference type="SUPFAM" id="SSF54001">
    <property type="entry name" value="Cysteine proteinases"/>
    <property type="match status" value="1"/>
</dbReference>
<dbReference type="InterPro" id="IPR038765">
    <property type="entry name" value="Papain-like_cys_pep_sf"/>
</dbReference>
<name>A0ABN2Y109_9ACTN</name>
<gene>
    <name evidence="8" type="ORF">GCM10009759_67670</name>
</gene>
<evidence type="ECO:0000256" key="6">
    <source>
        <dbReference type="SAM" id="SignalP"/>
    </source>
</evidence>
<dbReference type="RefSeq" id="WP_344557824.1">
    <property type="nucleotide sequence ID" value="NZ_BAAANS010000068.1"/>
</dbReference>
<feature type="chain" id="PRO_5046571636" description="NlpC/P60 domain-containing protein" evidence="6">
    <location>
        <begin position="37"/>
        <end position="462"/>
    </location>
</feature>
<dbReference type="PANTHER" id="PTHR47359:SF3">
    <property type="entry name" value="NLP_P60 DOMAIN-CONTAINING PROTEIN-RELATED"/>
    <property type="match status" value="1"/>
</dbReference>
<evidence type="ECO:0000256" key="4">
    <source>
        <dbReference type="ARBA" id="ARBA00022807"/>
    </source>
</evidence>
<keyword evidence="2" id="KW-0645">Protease</keyword>
<evidence type="ECO:0000313" key="9">
    <source>
        <dbReference type="Proteomes" id="UP001500897"/>
    </source>
</evidence>
<feature type="region of interest" description="Disordered" evidence="5">
    <location>
        <begin position="321"/>
        <end position="340"/>
    </location>
</feature>
<dbReference type="PANTHER" id="PTHR47359">
    <property type="entry name" value="PEPTIDOGLYCAN DL-ENDOPEPTIDASE CWLO"/>
    <property type="match status" value="1"/>
</dbReference>
<feature type="domain" description="NlpC/P60" evidence="7">
    <location>
        <begin position="342"/>
        <end position="462"/>
    </location>
</feature>
<dbReference type="InterPro" id="IPR051794">
    <property type="entry name" value="PG_Endopeptidase_C40"/>
</dbReference>
<comment type="similarity">
    <text evidence="1">Belongs to the peptidase C40 family.</text>
</comment>